<dbReference type="HAMAP" id="MF_00244">
    <property type="entry name" value="NaMN_adenylyltr"/>
    <property type="match status" value="1"/>
</dbReference>
<keyword evidence="3 14" id="KW-0662">Pyridine nucleotide biosynthesis</keyword>
<dbReference type="EMBL" id="CP005074">
    <property type="protein sequence ID" value="AGR41389.1"/>
    <property type="molecule type" value="Genomic_DNA"/>
</dbReference>
<dbReference type="Gene3D" id="3.30.1240.10">
    <property type="match status" value="1"/>
</dbReference>
<dbReference type="SUPFAM" id="SSF52374">
    <property type="entry name" value="Nucleotidylyl transferase"/>
    <property type="match status" value="1"/>
</dbReference>
<evidence type="ECO:0000259" key="15">
    <source>
        <dbReference type="SMART" id="SM00471"/>
    </source>
</evidence>
<keyword evidence="4 14" id="KW-0808">Transferase</keyword>
<dbReference type="Gene3D" id="3.40.50.620">
    <property type="entry name" value="HUPs"/>
    <property type="match status" value="1"/>
</dbReference>
<evidence type="ECO:0000256" key="2">
    <source>
        <dbReference type="ARBA" id="ARBA00005019"/>
    </source>
</evidence>
<dbReference type="Pfam" id="PF01966">
    <property type="entry name" value="HD"/>
    <property type="match status" value="1"/>
</dbReference>
<dbReference type="InterPro" id="IPR006674">
    <property type="entry name" value="HD_domain"/>
</dbReference>
<evidence type="ECO:0000256" key="5">
    <source>
        <dbReference type="ARBA" id="ARBA00022695"/>
    </source>
</evidence>
<dbReference type="eggNOG" id="COG1713">
    <property type="taxonomic scope" value="Bacteria"/>
</dbReference>
<dbReference type="NCBIfam" id="TIGR00488">
    <property type="entry name" value="bis(5'-nucleosyl)-tetraphosphatase (symmetrical) YqeK"/>
    <property type="match status" value="1"/>
</dbReference>
<keyword evidence="6" id="KW-0479">Metal-binding</keyword>
<dbReference type="Proteomes" id="UP000014984">
    <property type="component" value="Chromosome"/>
</dbReference>
<dbReference type="GO" id="GO:0009435">
    <property type="term" value="P:NAD+ biosynthetic process"/>
    <property type="evidence" value="ECO:0007669"/>
    <property type="project" value="UniProtKB-UniRule"/>
</dbReference>
<accession>S5LUD3</accession>
<dbReference type="EC" id="2.7.7.18" evidence="14"/>
<organism evidence="16 17">
    <name type="scientific">Spiroplasma taiwanense CT-1</name>
    <dbReference type="NCBI Taxonomy" id="1276220"/>
    <lineage>
        <taxon>Bacteria</taxon>
        <taxon>Bacillati</taxon>
        <taxon>Mycoplasmatota</taxon>
        <taxon>Mollicutes</taxon>
        <taxon>Entomoplasmatales</taxon>
        <taxon>Spiroplasmataceae</taxon>
        <taxon>Spiroplasma</taxon>
    </lineage>
</organism>
<proteinExistence type="inferred from homology"/>
<dbReference type="PATRIC" id="fig|1276220.3.peg.819"/>
<evidence type="ECO:0000256" key="10">
    <source>
        <dbReference type="ARBA" id="ARBA00023004"/>
    </source>
</evidence>
<dbReference type="GO" id="GO:0005524">
    <property type="term" value="F:ATP binding"/>
    <property type="evidence" value="ECO:0007669"/>
    <property type="project" value="UniProtKB-KW"/>
</dbReference>
<dbReference type="eggNOG" id="COG1057">
    <property type="taxonomic scope" value="Bacteria"/>
</dbReference>
<evidence type="ECO:0000256" key="7">
    <source>
        <dbReference type="ARBA" id="ARBA00022741"/>
    </source>
</evidence>
<dbReference type="NCBIfam" id="TIGR00482">
    <property type="entry name" value="nicotinate (nicotinamide) nucleotide adenylyltransferase"/>
    <property type="match status" value="1"/>
</dbReference>
<comment type="catalytic activity">
    <reaction evidence="12 14">
        <text>nicotinate beta-D-ribonucleotide + ATP + H(+) = deamido-NAD(+) + diphosphate</text>
        <dbReference type="Rhea" id="RHEA:22860"/>
        <dbReference type="ChEBI" id="CHEBI:15378"/>
        <dbReference type="ChEBI" id="CHEBI:30616"/>
        <dbReference type="ChEBI" id="CHEBI:33019"/>
        <dbReference type="ChEBI" id="CHEBI:57502"/>
        <dbReference type="ChEBI" id="CHEBI:58437"/>
        <dbReference type="EC" id="2.7.7.18"/>
    </reaction>
</comment>
<dbReference type="GO" id="GO:0046872">
    <property type="term" value="F:metal ion binding"/>
    <property type="evidence" value="ECO:0007669"/>
    <property type="project" value="UniProtKB-KW"/>
</dbReference>
<keyword evidence="11 14" id="KW-0520">NAD</keyword>
<evidence type="ECO:0000256" key="6">
    <source>
        <dbReference type="ARBA" id="ARBA00022723"/>
    </source>
</evidence>
<dbReference type="Gene3D" id="3.40.50.1000">
    <property type="entry name" value="HAD superfamily/HAD-like"/>
    <property type="match status" value="1"/>
</dbReference>
<dbReference type="AlphaFoldDB" id="S5LUD3"/>
<evidence type="ECO:0000256" key="12">
    <source>
        <dbReference type="ARBA" id="ARBA00048721"/>
    </source>
</evidence>
<dbReference type="InterPro" id="IPR014729">
    <property type="entry name" value="Rossmann-like_a/b/a_fold"/>
</dbReference>
<evidence type="ECO:0000256" key="8">
    <source>
        <dbReference type="ARBA" id="ARBA00022801"/>
    </source>
</evidence>
<dbReference type="KEGG" id="stai:STAIW_v1c08010"/>
<dbReference type="PANTHER" id="PTHR39321:SF3">
    <property type="entry name" value="PHOSPHOPANTETHEINE ADENYLYLTRANSFERASE"/>
    <property type="match status" value="1"/>
</dbReference>
<dbReference type="NCBIfam" id="TIGR00099">
    <property type="entry name" value="Cof-subfamily"/>
    <property type="match status" value="1"/>
</dbReference>
<dbReference type="GO" id="GO:0016791">
    <property type="term" value="F:phosphatase activity"/>
    <property type="evidence" value="ECO:0007669"/>
    <property type="project" value="UniProtKB-ARBA"/>
</dbReference>
<dbReference type="InterPro" id="IPR003607">
    <property type="entry name" value="HD/PDEase_dom"/>
</dbReference>
<keyword evidence="9 14" id="KW-0067">ATP-binding</keyword>
<dbReference type="InterPro" id="IPR023214">
    <property type="entry name" value="HAD_sf"/>
</dbReference>
<keyword evidence="8" id="KW-0378">Hydrolase</keyword>
<dbReference type="Pfam" id="PF01467">
    <property type="entry name" value="CTP_transf_like"/>
    <property type="match status" value="1"/>
</dbReference>
<dbReference type="Gene3D" id="1.10.3210.10">
    <property type="entry name" value="Hypothetical protein af1432"/>
    <property type="match status" value="1"/>
</dbReference>
<dbReference type="Pfam" id="PF08282">
    <property type="entry name" value="Hydrolase_3"/>
    <property type="match status" value="1"/>
</dbReference>
<keyword evidence="17" id="KW-1185">Reference proteome</keyword>
<dbReference type="NCBIfam" id="TIGR01484">
    <property type="entry name" value="HAD-SF-IIB"/>
    <property type="match status" value="1"/>
</dbReference>
<dbReference type="InterPro" id="IPR006379">
    <property type="entry name" value="HAD-SF_hydro_IIB"/>
</dbReference>
<dbReference type="InterPro" id="IPR036412">
    <property type="entry name" value="HAD-like_sf"/>
</dbReference>
<evidence type="ECO:0000256" key="13">
    <source>
        <dbReference type="ARBA" id="ARBA00049417"/>
    </source>
</evidence>
<dbReference type="SMART" id="SM00471">
    <property type="entry name" value="HDc"/>
    <property type="match status" value="1"/>
</dbReference>
<dbReference type="HOGENOM" id="CLU_419135_0_0_14"/>
<dbReference type="InterPro" id="IPR004821">
    <property type="entry name" value="Cyt_trans-like"/>
</dbReference>
<dbReference type="eggNOG" id="COG0561">
    <property type="taxonomic scope" value="Bacteria"/>
</dbReference>
<dbReference type="InterPro" id="IPR005249">
    <property type="entry name" value="YqeK"/>
</dbReference>
<evidence type="ECO:0000256" key="11">
    <source>
        <dbReference type="ARBA" id="ARBA00023027"/>
    </source>
</evidence>
<dbReference type="STRING" id="1276220.STAIW_v1c08010"/>
<dbReference type="InterPro" id="IPR005248">
    <property type="entry name" value="NadD/NMNAT"/>
</dbReference>
<reference evidence="16 17" key="1">
    <citation type="journal article" date="2013" name="Genome Biol. Evol.">
        <title>Comparison of metabolic capacities and inference of gene content evolution in mosquito-associated Spiroplasma diminutum and S. taiwanense.</title>
        <authorList>
            <person name="Lo W.S."/>
            <person name="Ku C."/>
            <person name="Chen L.L."/>
            <person name="Chang T.H."/>
            <person name="Kuo C.H."/>
        </authorList>
    </citation>
    <scope>NUCLEOTIDE SEQUENCE [LARGE SCALE GENOMIC DNA]</scope>
    <source>
        <strain evidence="16">CT-1</strain>
    </source>
</reference>
<dbReference type="InterPro" id="IPR000150">
    <property type="entry name" value="Cof"/>
</dbReference>
<dbReference type="SUPFAM" id="SSF56784">
    <property type="entry name" value="HAD-like"/>
    <property type="match status" value="1"/>
</dbReference>
<evidence type="ECO:0000256" key="14">
    <source>
        <dbReference type="HAMAP-Rule" id="MF_00244"/>
    </source>
</evidence>
<keyword evidence="7 14" id="KW-0547">Nucleotide-binding</keyword>
<evidence type="ECO:0000313" key="16">
    <source>
        <dbReference type="EMBL" id="AGR41389.1"/>
    </source>
</evidence>
<evidence type="ECO:0000256" key="1">
    <source>
        <dbReference type="ARBA" id="ARBA00002324"/>
    </source>
</evidence>
<dbReference type="UniPathway" id="UPA00253">
    <property type="reaction ID" value="UER00332"/>
</dbReference>
<evidence type="ECO:0000256" key="4">
    <source>
        <dbReference type="ARBA" id="ARBA00022679"/>
    </source>
</evidence>
<dbReference type="OrthoDB" id="5295945at2"/>
<dbReference type="NCBIfam" id="TIGR00125">
    <property type="entry name" value="cyt_tran_rel"/>
    <property type="match status" value="1"/>
</dbReference>
<dbReference type="SUPFAM" id="SSF109604">
    <property type="entry name" value="HD-domain/PDEase-like"/>
    <property type="match status" value="1"/>
</dbReference>
<dbReference type="PROSITE" id="PS01228">
    <property type="entry name" value="COF_1"/>
    <property type="match status" value="1"/>
</dbReference>
<comment type="catalytic activity">
    <reaction evidence="13">
        <text>P(1),P(4)-bis(5'-adenosyl) tetraphosphate + H2O = 2 ADP + 2 H(+)</text>
        <dbReference type="Rhea" id="RHEA:24252"/>
        <dbReference type="ChEBI" id="CHEBI:15377"/>
        <dbReference type="ChEBI" id="CHEBI:15378"/>
        <dbReference type="ChEBI" id="CHEBI:58141"/>
        <dbReference type="ChEBI" id="CHEBI:456216"/>
        <dbReference type="EC" id="3.6.1.41"/>
    </reaction>
</comment>
<protein>
    <recommendedName>
        <fullName evidence="14">Probable nicotinate-nucleotide adenylyltransferase</fullName>
        <ecNumber evidence="14">2.7.7.18</ecNumber>
    </recommendedName>
    <alternativeName>
        <fullName evidence="14">Deamido-NAD(+) diphosphorylase</fullName>
    </alternativeName>
    <alternativeName>
        <fullName evidence="14">Deamido-NAD(+) pyrophosphorylase</fullName>
    </alternativeName>
    <alternativeName>
        <fullName evidence="14">Nicotinate mononucleotide adenylyltransferase</fullName>
        <shortName evidence="14">NaMN adenylyltransferase</shortName>
    </alternativeName>
</protein>
<comment type="function">
    <text evidence="1 14">Catalyzes the reversible adenylation of nicotinate mononucleotide (NaMN) to nicotinic acid adenine dinucleotide (NaAD).</text>
</comment>
<dbReference type="PANTHER" id="PTHR39321">
    <property type="entry name" value="NICOTINATE-NUCLEOTIDE ADENYLYLTRANSFERASE-RELATED"/>
    <property type="match status" value="1"/>
</dbReference>
<evidence type="ECO:0000313" key="17">
    <source>
        <dbReference type="Proteomes" id="UP000014984"/>
    </source>
</evidence>
<evidence type="ECO:0000256" key="9">
    <source>
        <dbReference type="ARBA" id="ARBA00022840"/>
    </source>
</evidence>
<feature type="domain" description="HD/PDEase" evidence="15">
    <location>
        <begin position="481"/>
        <end position="606"/>
    </location>
</feature>
<sequence length="654" mass="76670">MKLPFIASDLDGTIVNNEDFKILDETVKDILEYQQKSNNSFFIVTGRASQNMKYFIKQLDIKLPVISSNGSAITDPITNKVYFEHIMQTELVIELLNYSIENDLDVSLYTATSLCALKNSERIRKYSELYGHYPKEYLPNYFLYDNYLQMIDDVKNGIHKAIKLMYSLDERNDVEKVKQLDKFLEQKNLYHPSTKMQSRIIMDAMPMGIDKLYGIKKWAEIMKIDFNEIHVIGDNNNDIEMVRGSQNGLAVGNSVENLKKIASKVIDTIDNNGVGKYLIELIKKRENRMKKIALFGGSFDPVHTDHINIIKSCKKNLCFDEVWVIPAYVNPFKTISSSSVAQRLEMLEIALSDLEYVKIEKYEISKTKRSYTYDTVSYYKNKYPDISFAFIMGSDQLDNFEKWDNFNELIKAIEFKIFLRTEDINQKIVEKYNLETFEFENNHLSSTKIRNLEDLNLQIKEINDYVNYNLLYLYERLESKMDEKRFFHSLNVGQMTLDLARLNNYDLKKAFIAGTLHDISKQWDEKVLMKYLEKYCIEKINEPKPVWHSYVGAMHLKYDWLFNDDEIINSIFKHTVASKEMSILDMIVFCADKISSERNYPRVDEFRAIVKSDLVLGFKMLLENQYEEAIKKTGMDSIGNDLKQSYQYWVKGNK</sequence>
<dbReference type="CDD" id="cd02165">
    <property type="entry name" value="NMNAT"/>
    <property type="match status" value="1"/>
</dbReference>
<dbReference type="NCBIfam" id="NF005519">
    <property type="entry name" value="PRK07152.1"/>
    <property type="match status" value="1"/>
</dbReference>
<evidence type="ECO:0000256" key="3">
    <source>
        <dbReference type="ARBA" id="ARBA00022642"/>
    </source>
</evidence>
<gene>
    <name evidence="14 16" type="primary">nadD</name>
    <name evidence="16" type="ORF">STAIW_v1c08010</name>
</gene>
<comment type="similarity">
    <text evidence="14">Belongs to the NadD family.</text>
</comment>
<dbReference type="CDD" id="cd00077">
    <property type="entry name" value="HDc"/>
    <property type="match status" value="1"/>
</dbReference>
<comment type="pathway">
    <text evidence="2 14">Cofactor biosynthesis; NAD(+) biosynthesis; deamido-NAD(+) from nicotinate D-ribonucleotide: step 1/1.</text>
</comment>
<dbReference type="GO" id="GO:0008803">
    <property type="term" value="F:bis(5'-nucleosyl)-tetraphosphatase (symmetrical) activity"/>
    <property type="evidence" value="ECO:0007669"/>
    <property type="project" value="UniProtKB-EC"/>
</dbReference>
<dbReference type="GO" id="GO:0004515">
    <property type="term" value="F:nicotinate-nucleotide adenylyltransferase activity"/>
    <property type="evidence" value="ECO:0007669"/>
    <property type="project" value="UniProtKB-UniRule"/>
</dbReference>
<keyword evidence="5 14" id="KW-0548">Nucleotidyltransferase</keyword>
<name>S5LUD3_9MOLU</name>
<keyword evidence="10" id="KW-0408">Iron</keyword>